<gene>
    <name evidence="3" type="ORF">CLO192961_LOCUS326747</name>
</gene>
<evidence type="ECO:0000313" key="4">
    <source>
        <dbReference type="Proteomes" id="UP000766486"/>
    </source>
</evidence>
<feature type="compositionally biased region" description="Basic and acidic residues" evidence="2">
    <location>
        <begin position="244"/>
        <end position="258"/>
    </location>
</feature>
<dbReference type="InterPro" id="IPR001138">
    <property type="entry name" value="Zn2Cys6_DnaBD"/>
</dbReference>
<dbReference type="CDD" id="cd15486">
    <property type="entry name" value="ZIP_Sip4"/>
    <property type="match status" value="1"/>
</dbReference>
<dbReference type="InterPro" id="IPR036864">
    <property type="entry name" value="Zn2-C6_fun-type_DNA-bd_sf"/>
</dbReference>
<organism evidence="3 4">
    <name type="scientific">Bionectria ochroleuca</name>
    <name type="common">Gliocladium roseum</name>
    <dbReference type="NCBI Taxonomy" id="29856"/>
    <lineage>
        <taxon>Eukaryota</taxon>
        <taxon>Fungi</taxon>
        <taxon>Dikarya</taxon>
        <taxon>Ascomycota</taxon>
        <taxon>Pezizomycotina</taxon>
        <taxon>Sordariomycetes</taxon>
        <taxon>Hypocreomycetidae</taxon>
        <taxon>Hypocreales</taxon>
        <taxon>Bionectriaceae</taxon>
        <taxon>Clonostachys</taxon>
    </lineage>
</organism>
<feature type="region of interest" description="Disordered" evidence="2">
    <location>
        <begin position="221"/>
        <end position="258"/>
    </location>
</feature>
<sequence length="398" mass="44356">MGGSHNLPSPPAEESKASPSSRKSSSSSKSVKPVHRVSKRASSNAAVTHHHEQVAHTTGMDGRHKRVWKACERCRMKKTKACPIIFYTRLCYIPLTNIRDFVQCDGEFPCKRCKDDGLVCTAGVRKKMEYKQLPRGYAEVLENTQFALIATVHKLYSMVRNSQPWEMGEPELNDRGQPVIHDIAQKLGCIRPNSDIDLPVHSVFPEDERGMQELAAQLEEQQRLETDTQKESKDTDSSVSSQPRAERASSSELDHSDFEPDYRAAAFGSHNTNHMTLSPQSFTSCNTDFELGQAGGAELDSQAMFPSQSPQVANFPSWAMTTKPQPTTTTASMPMPFMHNMDGVHVDMQRQIMLNQGILESEFGFIKPHVLSCPNPEVMMGMGDPMIYSGYENELSGL</sequence>
<keyword evidence="4" id="KW-1185">Reference proteome</keyword>
<evidence type="ECO:0000256" key="1">
    <source>
        <dbReference type="ARBA" id="ARBA00023242"/>
    </source>
</evidence>
<dbReference type="CDD" id="cd00067">
    <property type="entry name" value="GAL4"/>
    <property type="match status" value="1"/>
</dbReference>
<comment type="caution">
    <text evidence="3">The sequence shown here is derived from an EMBL/GenBank/DDBJ whole genome shotgun (WGS) entry which is preliminary data.</text>
</comment>
<dbReference type="InterPro" id="IPR052783">
    <property type="entry name" value="Metabolic/Drug-Res_Regulator"/>
</dbReference>
<evidence type="ECO:0000313" key="3">
    <source>
        <dbReference type="EMBL" id="VUC32346.1"/>
    </source>
</evidence>
<accession>A0ABY6UQT2</accession>
<name>A0ABY6UQT2_BIOOC</name>
<dbReference type="EMBL" id="CABFNS010000850">
    <property type="protein sequence ID" value="VUC32346.1"/>
    <property type="molecule type" value="Genomic_DNA"/>
</dbReference>
<keyword evidence="1" id="KW-0539">Nucleus</keyword>
<feature type="region of interest" description="Disordered" evidence="2">
    <location>
        <begin position="1"/>
        <end position="61"/>
    </location>
</feature>
<reference evidence="3 4" key="1">
    <citation type="submission" date="2019-06" db="EMBL/GenBank/DDBJ databases">
        <authorList>
            <person name="Broberg M."/>
        </authorList>
    </citation>
    <scope>NUCLEOTIDE SEQUENCE [LARGE SCALE GENOMIC DNA]</scope>
</reference>
<dbReference type="PANTHER" id="PTHR47655:SF3">
    <property type="entry name" value="ZN(II)2CYS6 TRANSCRIPTION FACTOR (EUROFUNG)"/>
    <property type="match status" value="1"/>
</dbReference>
<dbReference type="Proteomes" id="UP000766486">
    <property type="component" value="Unassembled WGS sequence"/>
</dbReference>
<evidence type="ECO:0000256" key="2">
    <source>
        <dbReference type="SAM" id="MobiDB-lite"/>
    </source>
</evidence>
<feature type="compositionally biased region" description="Low complexity" evidence="2">
    <location>
        <begin position="17"/>
        <end position="31"/>
    </location>
</feature>
<protein>
    <recommendedName>
        <fullName evidence="5">Zn(2)-C6 fungal-type domain-containing protein</fullName>
    </recommendedName>
</protein>
<proteinExistence type="predicted"/>
<dbReference type="Gene3D" id="4.10.240.10">
    <property type="entry name" value="Zn(2)-C6 fungal-type DNA-binding domain"/>
    <property type="match status" value="1"/>
</dbReference>
<dbReference type="PANTHER" id="PTHR47655">
    <property type="entry name" value="QUINIC ACID UTILIZATION ACTIVATOR"/>
    <property type="match status" value="1"/>
</dbReference>
<evidence type="ECO:0008006" key="5">
    <source>
        <dbReference type="Google" id="ProtNLM"/>
    </source>
</evidence>
<feature type="compositionally biased region" description="Basic and acidic residues" evidence="2">
    <location>
        <begin position="221"/>
        <end position="236"/>
    </location>
</feature>